<dbReference type="InterPro" id="IPR043128">
    <property type="entry name" value="Rev_trsase/Diguanyl_cyclase"/>
</dbReference>
<dbReference type="CDD" id="cd01949">
    <property type="entry name" value="GGDEF"/>
    <property type="match status" value="1"/>
</dbReference>
<reference evidence="6 7" key="1">
    <citation type="submission" date="2019-02" db="EMBL/GenBank/DDBJ databases">
        <title>Deep-cultivation of Planctomycetes and their phenomic and genomic characterization uncovers novel biology.</title>
        <authorList>
            <person name="Wiegand S."/>
            <person name="Jogler M."/>
            <person name="Boedeker C."/>
            <person name="Pinto D."/>
            <person name="Vollmers J."/>
            <person name="Rivas-Marin E."/>
            <person name="Kohn T."/>
            <person name="Peeters S.H."/>
            <person name="Heuer A."/>
            <person name="Rast P."/>
            <person name="Oberbeckmann S."/>
            <person name="Bunk B."/>
            <person name="Jeske O."/>
            <person name="Meyerdierks A."/>
            <person name="Storesund J.E."/>
            <person name="Kallscheuer N."/>
            <person name="Luecker S."/>
            <person name="Lage O.M."/>
            <person name="Pohl T."/>
            <person name="Merkel B.J."/>
            <person name="Hornburger P."/>
            <person name="Mueller R.-W."/>
            <person name="Bruemmer F."/>
            <person name="Labrenz M."/>
            <person name="Spormann A.M."/>
            <person name="Op Den Camp H."/>
            <person name="Overmann J."/>
            <person name="Amann R."/>
            <person name="Jetten M.S.M."/>
            <person name="Mascher T."/>
            <person name="Medema M.H."/>
            <person name="Devos D.P."/>
            <person name="Kaster A.-K."/>
            <person name="Ovreas L."/>
            <person name="Rohde M."/>
            <person name="Galperin M.Y."/>
            <person name="Jogler C."/>
        </authorList>
    </citation>
    <scope>NUCLEOTIDE SEQUENCE [LARGE SCALE GENOMIC DNA]</scope>
    <source>
        <strain evidence="6 7">KOR34</strain>
    </source>
</reference>
<dbReference type="Pfam" id="PF00990">
    <property type="entry name" value="GGDEF"/>
    <property type="match status" value="1"/>
</dbReference>
<gene>
    <name evidence="6" type="primary">yedQ</name>
    <name evidence="6" type="ORF">KOR34_34610</name>
</gene>
<keyword evidence="3" id="KW-0175">Coiled coil</keyword>
<sequence>MSTTILITGLALGALQLIAGVAIGRWTATPRRALRAAGEDRRRARRLAGELQTLTADLSAQARAQGEQLSRVDERLQSEAASLDADSAEHPLTSLVSGVVREMLRANQSLQERLASAELELEARTAEVAEHLQTAMTDPLTGLPNRRALDDHLNVRADAWRKHQTPFSVVMVDVDHFKQFNDTHGHAAGDQALRSIGAALRGALRHHDVVARYGGEEFAVVLPHTDLSTAHAAVRKTIDAVRSTVVEVHGETIPVTASVGLASVRPSERLESLMRRADQALYAAKQAGRDRAWLHDGHDLSPLEHRVGSTESPPGPGGGLRGISPDLQQACSALSSSMTALLEPETGTHAP</sequence>
<proteinExistence type="predicted"/>
<dbReference type="Proteomes" id="UP000316714">
    <property type="component" value="Unassembled WGS sequence"/>
</dbReference>
<feature type="region of interest" description="Disordered" evidence="4">
    <location>
        <begin position="300"/>
        <end position="327"/>
    </location>
</feature>
<dbReference type="GO" id="GO:1902201">
    <property type="term" value="P:negative regulation of bacterial-type flagellum-dependent cell motility"/>
    <property type="evidence" value="ECO:0007669"/>
    <property type="project" value="TreeGrafter"/>
</dbReference>
<keyword evidence="6" id="KW-0808">Transferase</keyword>
<dbReference type="EMBL" id="SIHJ01000002">
    <property type="protein sequence ID" value="TWT33628.1"/>
    <property type="molecule type" value="Genomic_DNA"/>
</dbReference>
<dbReference type="SMART" id="SM00267">
    <property type="entry name" value="GGDEF"/>
    <property type="match status" value="1"/>
</dbReference>
<dbReference type="GO" id="GO:0043709">
    <property type="term" value="P:cell adhesion involved in single-species biofilm formation"/>
    <property type="evidence" value="ECO:0007669"/>
    <property type="project" value="TreeGrafter"/>
</dbReference>
<dbReference type="EC" id="2.7.7.65" evidence="1"/>
<dbReference type="GO" id="GO:0052621">
    <property type="term" value="F:diguanylate cyclase activity"/>
    <property type="evidence" value="ECO:0007669"/>
    <property type="project" value="UniProtKB-EC"/>
</dbReference>
<dbReference type="InterPro" id="IPR000160">
    <property type="entry name" value="GGDEF_dom"/>
</dbReference>
<dbReference type="PROSITE" id="PS50887">
    <property type="entry name" value="GGDEF"/>
    <property type="match status" value="1"/>
</dbReference>
<evidence type="ECO:0000313" key="7">
    <source>
        <dbReference type="Proteomes" id="UP000316714"/>
    </source>
</evidence>
<evidence type="ECO:0000256" key="1">
    <source>
        <dbReference type="ARBA" id="ARBA00012528"/>
    </source>
</evidence>
<comment type="catalytic activity">
    <reaction evidence="2">
        <text>2 GTP = 3',3'-c-di-GMP + 2 diphosphate</text>
        <dbReference type="Rhea" id="RHEA:24898"/>
        <dbReference type="ChEBI" id="CHEBI:33019"/>
        <dbReference type="ChEBI" id="CHEBI:37565"/>
        <dbReference type="ChEBI" id="CHEBI:58805"/>
        <dbReference type="EC" id="2.7.7.65"/>
    </reaction>
</comment>
<organism evidence="6 7">
    <name type="scientific">Posidoniimonas corsicana</name>
    <dbReference type="NCBI Taxonomy" id="1938618"/>
    <lineage>
        <taxon>Bacteria</taxon>
        <taxon>Pseudomonadati</taxon>
        <taxon>Planctomycetota</taxon>
        <taxon>Planctomycetia</taxon>
        <taxon>Pirellulales</taxon>
        <taxon>Lacipirellulaceae</taxon>
        <taxon>Posidoniimonas</taxon>
    </lineage>
</organism>
<dbReference type="NCBIfam" id="TIGR00254">
    <property type="entry name" value="GGDEF"/>
    <property type="match status" value="1"/>
</dbReference>
<evidence type="ECO:0000259" key="5">
    <source>
        <dbReference type="PROSITE" id="PS50887"/>
    </source>
</evidence>
<dbReference type="InterPro" id="IPR029787">
    <property type="entry name" value="Nucleotide_cyclase"/>
</dbReference>
<comment type="caution">
    <text evidence="6">The sequence shown here is derived from an EMBL/GenBank/DDBJ whole genome shotgun (WGS) entry which is preliminary data.</text>
</comment>
<dbReference type="AlphaFoldDB" id="A0A5C5V517"/>
<feature type="domain" description="GGDEF" evidence="5">
    <location>
        <begin position="165"/>
        <end position="297"/>
    </location>
</feature>
<accession>A0A5C5V517</accession>
<protein>
    <recommendedName>
        <fullName evidence="1">diguanylate cyclase</fullName>
        <ecNumber evidence="1">2.7.7.65</ecNumber>
    </recommendedName>
</protein>
<keyword evidence="6" id="KW-0548">Nucleotidyltransferase</keyword>
<evidence type="ECO:0000313" key="6">
    <source>
        <dbReference type="EMBL" id="TWT33628.1"/>
    </source>
</evidence>
<dbReference type="OrthoDB" id="243535at2"/>
<dbReference type="RefSeq" id="WP_146566405.1">
    <property type="nucleotide sequence ID" value="NZ_SIHJ01000002.1"/>
</dbReference>
<evidence type="ECO:0000256" key="2">
    <source>
        <dbReference type="ARBA" id="ARBA00034247"/>
    </source>
</evidence>
<feature type="coiled-coil region" evidence="3">
    <location>
        <begin position="100"/>
        <end position="127"/>
    </location>
</feature>
<evidence type="ECO:0000256" key="4">
    <source>
        <dbReference type="SAM" id="MobiDB-lite"/>
    </source>
</evidence>
<dbReference type="FunFam" id="3.30.70.270:FF:000001">
    <property type="entry name" value="Diguanylate cyclase domain protein"/>
    <property type="match status" value="1"/>
</dbReference>
<dbReference type="PANTHER" id="PTHR45138:SF9">
    <property type="entry name" value="DIGUANYLATE CYCLASE DGCM-RELATED"/>
    <property type="match status" value="1"/>
</dbReference>
<dbReference type="InterPro" id="IPR050469">
    <property type="entry name" value="Diguanylate_Cyclase"/>
</dbReference>
<dbReference type="GO" id="GO:0005886">
    <property type="term" value="C:plasma membrane"/>
    <property type="evidence" value="ECO:0007669"/>
    <property type="project" value="TreeGrafter"/>
</dbReference>
<name>A0A5C5V517_9BACT</name>
<dbReference type="PANTHER" id="PTHR45138">
    <property type="entry name" value="REGULATORY COMPONENTS OF SENSORY TRANSDUCTION SYSTEM"/>
    <property type="match status" value="1"/>
</dbReference>
<dbReference type="Gene3D" id="3.30.70.270">
    <property type="match status" value="1"/>
</dbReference>
<keyword evidence="7" id="KW-1185">Reference proteome</keyword>
<evidence type="ECO:0000256" key="3">
    <source>
        <dbReference type="SAM" id="Coils"/>
    </source>
</evidence>
<dbReference type="SUPFAM" id="SSF55073">
    <property type="entry name" value="Nucleotide cyclase"/>
    <property type="match status" value="1"/>
</dbReference>